<sequence length="347" mass="39813">MLRAPSRSLEKKGKRVARWFRRRDAGVADFQILCGKTVKGGRVLGRVNMVYAESFLDGVNMHWAIGPSPDIFDWVLADMLLMPYLEIQWSIQLVLVNPLTCREVSTPCSVAPMNSSFALDNQMTFGNSLIWKSEGLELFLLRLGEDKTPATFPPNILKIAESIAWECDGLPLAISVMARTMKGIHNIQQWRHALNKLGRLEMGTEMEEEVFKILKLSYDNLMDRCLQNCLLHCASYSDITRDNMIMKLVTSGAINGRSLREIYDDGHSILNQLQDHSLLSENKRYLRMQNSMRNMACHILKESQRCIVRCDQRLRETPHLQEWTADLDLVSLNKNLRVHHHSSLFII</sequence>
<dbReference type="InterPro" id="IPR027417">
    <property type="entry name" value="P-loop_NTPase"/>
</dbReference>
<dbReference type="AlphaFoldDB" id="A0A445A8Y6"/>
<reference evidence="3 4" key="1">
    <citation type="submission" date="2019-01" db="EMBL/GenBank/DDBJ databases">
        <title>Sequencing of cultivated peanut Arachis hypogaea provides insights into genome evolution and oil improvement.</title>
        <authorList>
            <person name="Chen X."/>
        </authorList>
    </citation>
    <scope>NUCLEOTIDE SEQUENCE [LARGE SCALE GENOMIC DNA]</scope>
    <source>
        <strain evidence="4">cv. Fuhuasheng</strain>
        <tissue evidence="3">Leaves</tissue>
    </source>
</reference>
<evidence type="ECO:0000313" key="3">
    <source>
        <dbReference type="EMBL" id="RYR22921.1"/>
    </source>
</evidence>
<dbReference type="GO" id="GO:0043531">
    <property type="term" value="F:ADP binding"/>
    <property type="evidence" value="ECO:0007669"/>
    <property type="project" value="InterPro"/>
</dbReference>
<dbReference type="Proteomes" id="UP000289738">
    <property type="component" value="Chromosome B03"/>
</dbReference>
<dbReference type="PANTHER" id="PTHR33463:SF187">
    <property type="entry name" value="AND NB-ARC DOMAIN DISEASE RESISTANCE PROTEIN, PUTATIVE-RELATED"/>
    <property type="match status" value="1"/>
</dbReference>
<protein>
    <submittedName>
        <fullName evidence="3">Uncharacterized protein</fullName>
    </submittedName>
</protein>
<organism evidence="3 4">
    <name type="scientific">Arachis hypogaea</name>
    <name type="common">Peanut</name>
    <dbReference type="NCBI Taxonomy" id="3818"/>
    <lineage>
        <taxon>Eukaryota</taxon>
        <taxon>Viridiplantae</taxon>
        <taxon>Streptophyta</taxon>
        <taxon>Embryophyta</taxon>
        <taxon>Tracheophyta</taxon>
        <taxon>Spermatophyta</taxon>
        <taxon>Magnoliopsida</taxon>
        <taxon>eudicotyledons</taxon>
        <taxon>Gunneridae</taxon>
        <taxon>Pentapetalae</taxon>
        <taxon>rosids</taxon>
        <taxon>fabids</taxon>
        <taxon>Fabales</taxon>
        <taxon>Fabaceae</taxon>
        <taxon>Papilionoideae</taxon>
        <taxon>50 kb inversion clade</taxon>
        <taxon>dalbergioids sensu lato</taxon>
        <taxon>Dalbergieae</taxon>
        <taxon>Pterocarpus clade</taxon>
        <taxon>Arachis</taxon>
    </lineage>
</organism>
<keyword evidence="4" id="KW-1185">Reference proteome</keyword>
<dbReference type="GO" id="GO:0006952">
    <property type="term" value="P:defense response"/>
    <property type="evidence" value="ECO:0007669"/>
    <property type="project" value="UniProtKB-KW"/>
</dbReference>
<dbReference type="InterPro" id="IPR050905">
    <property type="entry name" value="Plant_NBS-LRR"/>
</dbReference>
<gene>
    <name evidence="3" type="ORF">Ahy_B03g068208</name>
</gene>
<dbReference type="InterPro" id="IPR042197">
    <property type="entry name" value="Apaf_helical"/>
</dbReference>
<dbReference type="SUPFAM" id="SSF52540">
    <property type="entry name" value="P-loop containing nucleoside triphosphate hydrolases"/>
    <property type="match status" value="1"/>
</dbReference>
<keyword evidence="2" id="KW-0611">Plant defense</keyword>
<evidence type="ECO:0000313" key="4">
    <source>
        <dbReference type="Proteomes" id="UP000289738"/>
    </source>
</evidence>
<keyword evidence="1" id="KW-0547">Nucleotide-binding</keyword>
<dbReference type="Gene3D" id="1.10.8.430">
    <property type="entry name" value="Helical domain of apoptotic protease-activating factors"/>
    <property type="match status" value="1"/>
</dbReference>
<dbReference type="EMBL" id="SDMP01000013">
    <property type="protein sequence ID" value="RYR22921.1"/>
    <property type="molecule type" value="Genomic_DNA"/>
</dbReference>
<dbReference type="PANTHER" id="PTHR33463">
    <property type="entry name" value="NB-ARC DOMAIN-CONTAINING PROTEIN-RELATED"/>
    <property type="match status" value="1"/>
</dbReference>
<dbReference type="GO" id="GO:0005524">
    <property type="term" value="F:ATP binding"/>
    <property type="evidence" value="ECO:0007669"/>
    <property type="project" value="UniProtKB-KW"/>
</dbReference>
<dbReference type="STRING" id="3818.A0A445A8Y6"/>
<accession>A0A445A8Y6</accession>
<proteinExistence type="predicted"/>
<evidence type="ECO:0000256" key="1">
    <source>
        <dbReference type="ARBA" id="ARBA00022741"/>
    </source>
</evidence>
<evidence type="ECO:0000256" key="2">
    <source>
        <dbReference type="ARBA" id="ARBA00022821"/>
    </source>
</evidence>
<name>A0A445A8Y6_ARAHY</name>
<comment type="caution">
    <text evidence="3">The sequence shown here is derived from an EMBL/GenBank/DDBJ whole genome shotgun (WGS) entry which is preliminary data.</text>
</comment>